<name>A0ABV0ZMH6_9TELE</name>
<accession>A0ABV0ZMH6</accession>
<sequence length="90" mass="9441">TPLLVRSSSDSALNPQTTETKPSYNEDGTVMVASPDVEGPTGMERAQGKHTFSGRASPPPDPEKALYPFPAQDHGLGLGGCFTLGSKLLQ</sequence>
<feature type="non-terminal residue" evidence="2">
    <location>
        <position position="1"/>
    </location>
</feature>
<comment type="caution">
    <text evidence="2">The sequence shown here is derived from an EMBL/GenBank/DDBJ whole genome shotgun (WGS) entry which is preliminary data.</text>
</comment>
<evidence type="ECO:0000313" key="2">
    <source>
        <dbReference type="EMBL" id="MEQ2306992.1"/>
    </source>
</evidence>
<evidence type="ECO:0008006" key="4">
    <source>
        <dbReference type="Google" id="ProtNLM"/>
    </source>
</evidence>
<reference evidence="2 3" key="1">
    <citation type="submission" date="2021-06" db="EMBL/GenBank/DDBJ databases">
        <authorList>
            <person name="Palmer J.M."/>
        </authorList>
    </citation>
    <scope>NUCLEOTIDE SEQUENCE [LARGE SCALE GENOMIC DNA]</scope>
    <source>
        <strain evidence="2 3">AS_MEX2019</strain>
        <tissue evidence="2">Muscle</tissue>
    </source>
</reference>
<dbReference type="Proteomes" id="UP001469553">
    <property type="component" value="Unassembled WGS sequence"/>
</dbReference>
<gene>
    <name evidence="2" type="ORF">AMECASPLE_013671</name>
</gene>
<organism evidence="2 3">
    <name type="scientific">Ameca splendens</name>
    <dbReference type="NCBI Taxonomy" id="208324"/>
    <lineage>
        <taxon>Eukaryota</taxon>
        <taxon>Metazoa</taxon>
        <taxon>Chordata</taxon>
        <taxon>Craniata</taxon>
        <taxon>Vertebrata</taxon>
        <taxon>Euteleostomi</taxon>
        <taxon>Actinopterygii</taxon>
        <taxon>Neopterygii</taxon>
        <taxon>Teleostei</taxon>
        <taxon>Neoteleostei</taxon>
        <taxon>Acanthomorphata</taxon>
        <taxon>Ovalentaria</taxon>
        <taxon>Atherinomorphae</taxon>
        <taxon>Cyprinodontiformes</taxon>
        <taxon>Goodeidae</taxon>
        <taxon>Ameca</taxon>
    </lineage>
</organism>
<protein>
    <recommendedName>
        <fullName evidence="4">Prolactin receptor</fullName>
    </recommendedName>
</protein>
<feature type="compositionally biased region" description="Polar residues" evidence="1">
    <location>
        <begin position="1"/>
        <end position="23"/>
    </location>
</feature>
<feature type="region of interest" description="Disordered" evidence="1">
    <location>
        <begin position="1"/>
        <end position="72"/>
    </location>
</feature>
<dbReference type="EMBL" id="JAHRIP010066736">
    <property type="protein sequence ID" value="MEQ2306992.1"/>
    <property type="molecule type" value="Genomic_DNA"/>
</dbReference>
<proteinExistence type="predicted"/>
<keyword evidence="3" id="KW-1185">Reference proteome</keyword>
<evidence type="ECO:0000256" key="1">
    <source>
        <dbReference type="SAM" id="MobiDB-lite"/>
    </source>
</evidence>
<evidence type="ECO:0000313" key="3">
    <source>
        <dbReference type="Proteomes" id="UP001469553"/>
    </source>
</evidence>